<gene>
    <name evidence="3" type="ORF">J2T55_001526</name>
</gene>
<sequence length="203" mass="21919">MQRLLFPPLLLAALAVSSACSFGPPASRTPTDSRQPPPATESERKAPVESRLPAPEMEKLPLPEGDPERDERDTAAADRPVKAPEPAPERATASPAVVALLETAREQAAGGEDEKAAANLERALRIEPKNPWLWHRLGVLRLQQGDYQAAIDLANKSNALASGNRRLMAGNWELLARAYSALGNEAEAERARRNARQLGAQQG</sequence>
<keyword evidence="2" id="KW-0732">Signal</keyword>
<feature type="signal peptide" evidence="2">
    <location>
        <begin position="1"/>
        <end position="19"/>
    </location>
</feature>
<dbReference type="AlphaFoldDB" id="A0AAE3HKK4"/>
<dbReference type="InterPro" id="IPR019734">
    <property type="entry name" value="TPR_rpt"/>
</dbReference>
<evidence type="ECO:0000256" key="1">
    <source>
        <dbReference type="SAM" id="MobiDB-lite"/>
    </source>
</evidence>
<dbReference type="SMART" id="SM00028">
    <property type="entry name" value="TPR"/>
    <property type="match status" value="2"/>
</dbReference>
<dbReference type="InterPro" id="IPR011990">
    <property type="entry name" value="TPR-like_helical_dom_sf"/>
</dbReference>
<comment type="caution">
    <text evidence="3">The sequence shown here is derived from an EMBL/GenBank/DDBJ whole genome shotgun (WGS) entry which is preliminary data.</text>
</comment>
<evidence type="ECO:0000313" key="4">
    <source>
        <dbReference type="Proteomes" id="UP001204445"/>
    </source>
</evidence>
<dbReference type="PROSITE" id="PS51257">
    <property type="entry name" value="PROKAR_LIPOPROTEIN"/>
    <property type="match status" value="1"/>
</dbReference>
<dbReference type="EMBL" id="JANUCT010000009">
    <property type="protein sequence ID" value="MCS3903500.1"/>
    <property type="molecule type" value="Genomic_DNA"/>
</dbReference>
<evidence type="ECO:0000313" key="3">
    <source>
        <dbReference type="EMBL" id="MCS3903500.1"/>
    </source>
</evidence>
<proteinExistence type="predicted"/>
<feature type="compositionally biased region" description="Basic and acidic residues" evidence="1">
    <location>
        <begin position="69"/>
        <end position="82"/>
    </location>
</feature>
<accession>A0AAE3HKK4</accession>
<reference evidence="3" key="1">
    <citation type="submission" date="2022-08" db="EMBL/GenBank/DDBJ databases">
        <title>Genomic Encyclopedia of Type Strains, Phase III (KMG-III): the genomes of soil and plant-associated and newly described type strains.</title>
        <authorList>
            <person name="Whitman W."/>
        </authorList>
    </citation>
    <scope>NUCLEOTIDE SEQUENCE</scope>
    <source>
        <strain evidence="3">HMT 1</strain>
    </source>
</reference>
<dbReference type="RefSeq" id="WP_259055305.1">
    <property type="nucleotide sequence ID" value="NZ_JANUCT010000009.1"/>
</dbReference>
<dbReference type="SUPFAM" id="SSF48452">
    <property type="entry name" value="TPR-like"/>
    <property type="match status" value="1"/>
</dbReference>
<feature type="chain" id="PRO_5042014817" evidence="2">
    <location>
        <begin position="20"/>
        <end position="203"/>
    </location>
</feature>
<protein>
    <submittedName>
        <fullName evidence="3">Tetratricopeptide (TPR) repeat protein</fullName>
    </submittedName>
</protein>
<keyword evidence="4" id="KW-1185">Reference proteome</keyword>
<organism evidence="3 4">
    <name type="scientific">Methylohalomonas lacus</name>
    <dbReference type="NCBI Taxonomy" id="398773"/>
    <lineage>
        <taxon>Bacteria</taxon>
        <taxon>Pseudomonadati</taxon>
        <taxon>Pseudomonadota</taxon>
        <taxon>Gammaproteobacteria</taxon>
        <taxon>Methylohalomonadales</taxon>
        <taxon>Methylohalomonadaceae</taxon>
        <taxon>Methylohalomonas</taxon>
    </lineage>
</organism>
<evidence type="ECO:0000256" key="2">
    <source>
        <dbReference type="SAM" id="SignalP"/>
    </source>
</evidence>
<dbReference type="Gene3D" id="1.25.40.10">
    <property type="entry name" value="Tetratricopeptide repeat domain"/>
    <property type="match status" value="1"/>
</dbReference>
<dbReference type="Pfam" id="PF13414">
    <property type="entry name" value="TPR_11"/>
    <property type="match status" value="1"/>
</dbReference>
<dbReference type="Proteomes" id="UP001204445">
    <property type="component" value="Unassembled WGS sequence"/>
</dbReference>
<feature type="region of interest" description="Disordered" evidence="1">
    <location>
        <begin position="20"/>
        <end position="93"/>
    </location>
</feature>
<name>A0AAE3HKK4_9GAMM</name>